<feature type="compositionally biased region" description="Polar residues" evidence="1">
    <location>
        <begin position="229"/>
        <end position="242"/>
    </location>
</feature>
<proteinExistence type="predicted"/>
<protein>
    <recommendedName>
        <fullName evidence="4">Transposase (Putative), gypsy type</fullName>
    </recommendedName>
</protein>
<feature type="compositionally biased region" description="Low complexity" evidence="1">
    <location>
        <begin position="273"/>
        <end position="290"/>
    </location>
</feature>
<evidence type="ECO:0008006" key="4">
    <source>
        <dbReference type="Google" id="ProtNLM"/>
    </source>
</evidence>
<keyword evidence="3" id="KW-1185">Reference proteome</keyword>
<name>A0ABQ5D8T3_9ASTR</name>
<comment type="caution">
    <text evidence="2">The sequence shown here is derived from an EMBL/GenBank/DDBJ whole genome shotgun (WGS) entry which is preliminary data.</text>
</comment>
<reference evidence="2" key="1">
    <citation type="journal article" date="2022" name="Int. J. Mol. Sci.">
        <title>Draft Genome of Tanacetum Coccineum: Genomic Comparison of Closely Related Tanacetum-Family Plants.</title>
        <authorList>
            <person name="Yamashiro T."/>
            <person name="Shiraishi A."/>
            <person name="Nakayama K."/>
            <person name="Satake H."/>
        </authorList>
    </citation>
    <scope>NUCLEOTIDE SEQUENCE</scope>
</reference>
<sequence>MAKFQDGEEIVLVPLSFLLTFSIMAKMDMDLYHSRLTPDNLNELIIKYKIPRDLHPWLSSEEFVMSELLDDAIDRADGDLHWKSGFFFIDRQAISDAMVWRHLDAAIDDPRPATGSFNIADVRHLSDHVVNLRDMPEVMGIHDFLCLPEWTGAEVQEEPHFDVRPTLQRLPFYCTPPAAADVVIPEPAPMDLAVGTPSSKIVAKAEASQKRKASTSGAASSHVAKRTRSSLAQSSGSTTRSSLFGTRVGAPLLLMLKALIVKGKGIMVDDSVAPSGGASGPRPSSGPAPSFRDVSGDAIHSDFFPFSVGPYCAIYPEDGVARNCEFTREEWDAPYRPTFEFLAKEVFKDPAICKTIVDQFPTPGEMLLALYCGLNQSHDEYVLSTYSRLKGYEEKAASLIGLELQVSTLNKQVSGLNDKLDTSNASFAKSKAKGKERKKNIKSFSKSLDNLHSEVACLFAAFNQATILEAERDEEILRLKDTPPEFSSFFQGQFQGLVRTFLASDEFSRVQGELLSLVASAGFKRGLSMHRTKNEFVDISEHATEPLSVILQFEPKKLARSANVLIPRDTRVSPPIVKESTATPVSKSLELSVNVVPTSFAVASKQNEEQVNCVVDGSDLEMADGDAPSKSGSVFVQGVSRTLDDVMELVEVGSGRVPSGPDDVVVALSAHEKGDSLDSSSVVVEEAAVNPSKV</sequence>
<evidence type="ECO:0000313" key="3">
    <source>
        <dbReference type="Proteomes" id="UP001151760"/>
    </source>
</evidence>
<organism evidence="2 3">
    <name type="scientific">Tanacetum coccineum</name>
    <dbReference type="NCBI Taxonomy" id="301880"/>
    <lineage>
        <taxon>Eukaryota</taxon>
        <taxon>Viridiplantae</taxon>
        <taxon>Streptophyta</taxon>
        <taxon>Embryophyta</taxon>
        <taxon>Tracheophyta</taxon>
        <taxon>Spermatophyta</taxon>
        <taxon>Magnoliopsida</taxon>
        <taxon>eudicotyledons</taxon>
        <taxon>Gunneridae</taxon>
        <taxon>Pentapetalae</taxon>
        <taxon>asterids</taxon>
        <taxon>campanulids</taxon>
        <taxon>Asterales</taxon>
        <taxon>Asteraceae</taxon>
        <taxon>Asteroideae</taxon>
        <taxon>Anthemideae</taxon>
        <taxon>Anthemidinae</taxon>
        <taxon>Tanacetum</taxon>
    </lineage>
</organism>
<reference evidence="2" key="2">
    <citation type="submission" date="2022-01" db="EMBL/GenBank/DDBJ databases">
        <authorList>
            <person name="Yamashiro T."/>
            <person name="Shiraishi A."/>
            <person name="Satake H."/>
            <person name="Nakayama K."/>
        </authorList>
    </citation>
    <scope>NUCLEOTIDE SEQUENCE</scope>
</reference>
<gene>
    <name evidence="2" type="ORF">Tco_0925771</name>
</gene>
<dbReference type="Proteomes" id="UP001151760">
    <property type="component" value="Unassembled WGS sequence"/>
</dbReference>
<dbReference type="EMBL" id="BQNB010015044">
    <property type="protein sequence ID" value="GJT35352.1"/>
    <property type="molecule type" value="Genomic_DNA"/>
</dbReference>
<evidence type="ECO:0000313" key="2">
    <source>
        <dbReference type="EMBL" id="GJT35352.1"/>
    </source>
</evidence>
<evidence type="ECO:0000256" key="1">
    <source>
        <dbReference type="SAM" id="MobiDB-lite"/>
    </source>
</evidence>
<feature type="region of interest" description="Disordered" evidence="1">
    <location>
        <begin position="205"/>
        <end position="242"/>
    </location>
</feature>
<accession>A0ABQ5D8T3</accession>
<feature type="region of interest" description="Disordered" evidence="1">
    <location>
        <begin position="272"/>
        <end position="291"/>
    </location>
</feature>